<dbReference type="InterPro" id="IPR000210">
    <property type="entry name" value="BTB/POZ_dom"/>
</dbReference>
<proteinExistence type="inferred from homology"/>
<protein>
    <recommendedName>
        <fullName evidence="4">Phosphatidylglycerol/phosphatidylinositol transfer protein</fullName>
    </recommendedName>
</protein>
<dbReference type="SUPFAM" id="SSF54695">
    <property type="entry name" value="POZ domain"/>
    <property type="match status" value="1"/>
</dbReference>
<feature type="signal peptide" evidence="8">
    <location>
        <begin position="1"/>
        <end position="20"/>
    </location>
</feature>
<dbReference type="SMART" id="SM00737">
    <property type="entry name" value="ML"/>
    <property type="match status" value="1"/>
</dbReference>
<dbReference type="CDD" id="cd18186">
    <property type="entry name" value="BTB_POZ_ZBTB_KLHL-like"/>
    <property type="match status" value="1"/>
</dbReference>
<evidence type="ECO:0000256" key="8">
    <source>
        <dbReference type="SAM" id="SignalP"/>
    </source>
</evidence>
<sequence length="469" mass="52078">MKLTTILLPALYCNIAAARATSSWFSSNDDSQLRLQDDDPLKVPGKNPLLFCADPTDNILEIQKADLDPNPPKAGTTLSISAEGYLNEDIEEGAKVHITVKYGVITLINQETDLCEQTKNVDLECPLEKGELKLTKDVDLPKEIPPGNYHVLADVYTKDGKKITCLTAAFRFFDQVGDNHLSEAWGSGPANKVIRVDVMMDNDEYSDLTITSHGQSFNVHKVIVCNQSAFFRNACKKNAFKEGETGVIDLPDDDLVAVKAMVEFMYTSEYVCTKDSPQYLLHAKVACLAHKYNLETLKETAHDHFKRAIIDPHSGGSDEAGLAEAIKHIYENSGNNDETRLVIVETVRKHVPAFLGNEEGQFSVMMAGLGEFGRDVAKSTRSTTQTEETYRFCASCKMTWKIDSVNSLDFVCPICEVATTALANRVNYKWQCKECGNTLRSTPRFATFYTNQRCNYCQKGALHPLGPPS</sequence>
<evidence type="ECO:0000256" key="6">
    <source>
        <dbReference type="ARBA" id="ARBA00022729"/>
    </source>
</evidence>
<dbReference type="InterPro" id="IPR033917">
    <property type="entry name" value="ML_PG-PI_TP"/>
</dbReference>
<evidence type="ECO:0000256" key="2">
    <source>
        <dbReference type="ARBA" id="ARBA00006370"/>
    </source>
</evidence>
<dbReference type="PANTHER" id="PTHR47843">
    <property type="entry name" value="BTB DOMAIN-CONTAINING PROTEIN-RELATED"/>
    <property type="match status" value="1"/>
</dbReference>
<comment type="subunit">
    <text evidence="3">Monomer.</text>
</comment>
<dbReference type="OrthoDB" id="6409159at2759"/>
<dbReference type="InterPro" id="IPR014756">
    <property type="entry name" value="Ig_E-set"/>
</dbReference>
<feature type="chain" id="PRO_5022230847" description="Phosphatidylglycerol/phosphatidylinositol transfer protein" evidence="8">
    <location>
        <begin position="21"/>
        <end position="469"/>
    </location>
</feature>
<reference evidence="10 11" key="1">
    <citation type="submission" date="2019-07" db="EMBL/GenBank/DDBJ databases">
        <title>Finished genome of Venturia effusa.</title>
        <authorList>
            <person name="Young C.A."/>
            <person name="Cox M.P."/>
            <person name="Ganley A.R.D."/>
            <person name="David W.J."/>
        </authorList>
    </citation>
    <scope>NUCLEOTIDE SEQUENCE [LARGE SCALE GENOMIC DNA]</scope>
    <source>
        <strain evidence="11">albino</strain>
    </source>
</reference>
<evidence type="ECO:0000256" key="5">
    <source>
        <dbReference type="ARBA" id="ARBA00022448"/>
    </source>
</evidence>
<dbReference type="InterPro" id="IPR011333">
    <property type="entry name" value="SKP1/BTB/POZ_sf"/>
</dbReference>
<dbReference type="PROSITE" id="PS50097">
    <property type="entry name" value="BTB"/>
    <property type="match status" value="1"/>
</dbReference>
<dbReference type="GO" id="GO:0032366">
    <property type="term" value="P:intracellular sterol transport"/>
    <property type="evidence" value="ECO:0007669"/>
    <property type="project" value="InterPro"/>
</dbReference>
<evidence type="ECO:0000313" key="10">
    <source>
        <dbReference type="EMBL" id="QDS69698.1"/>
    </source>
</evidence>
<comment type="similarity">
    <text evidence="2">Belongs to the NPC2 family.</text>
</comment>
<name>A0A517L240_9PEZI</name>
<evidence type="ECO:0000256" key="1">
    <source>
        <dbReference type="ARBA" id="ARBA00002053"/>
    </source>
</evidence>
<dbReference type="SMART" id="SM00225">
    <property type="entry name" value="BTB"/>
    <property type="match status" value="1"/>
</dbReference>
<evidence type="ECO:0000313" key="11">
    <source>
        <dbReference type="Proteomes" id="UP000316270"/>
    </source>
</evidence>
<dbReference type="Pfam" id="PF02221">
    <property type="entry name" value="E1_DerP2_DerF2"/>
    <property type="match status" value="1"/>
</dbReference>
<dbReference type="InterPro" id="IPR003172">
    <property type="entry name" value="ML_dom"/>
</dbReference>
<evidence type="ECO:0000256" key="3">
    <source>
        <dbReference type="ARBA" id="ARBA00011245"/>
    </source>
</evidence>
<evidence type="ECO:0000259" key="9">
    <source>
        <dbReference type="PROSITE" id="PS50097"/>
    </source>
</evidence>
<comment type="function">
    <text evidence="1">Catalyzes the intermembrane transfer of phosphatidylglycerol and phosphatidylinositol.</text>
</comment>
<dbReference type="Gene3D" id="3.30.710.10">
    <property type="entry name" value="Potassium Channel Kv1.1, Chain A"/>
    <property type="match status" value="1"/>
</dbReference>
<gene>
    <name evidence="10" type="ORF">FKW77_009751</name>
</gene>
<dbReference type="Gene3D" id="2.60.40.770">
    <property type="match status" value="1"/>
</dbReference>
<keyword evidence="7" id="KW-0445">Lipid transport</keyword>
<dbReference type="FunFam" id="2.60.40.770:FF:000004">
    <property type="entry name" value="Phosphatidylglycerol/phosphatidylinositol transfer protein"/>
    <property type="match status" value="1"/>
</dbReference>
<evidence type="ECO:0000256" key="4">
    <source>
        <dbReference type="ARBA" id="ARBA00016056"/>
    </source>
</evidence>
<keyword evidence="5" id="KW-0813">Transport</keyword>
<dbReference type="Pfam" id="PF00651">
    <property type="entry name" value="BTB"/>
    <property type="match status" value="1"/>
</dbReference>
<dbReference type="PANTHER" id="PTHR47843:SF5">
    <property type="entry name" value="BTB_POZ DOMAIN PROTEIN"/>
    <property type="match status" value="1"/>
</dbReference>
<accession>A0A517L240</accession>
<dbReference type="SUPFAM" id="SSF81296">
    <property type="entry name" value="E set domains"/>
    <property type="match status" value="1"/>
</dbReference>
<evidence type="ECO:0000256" key="7">
    <source>
        <dbReference type="ARBA" id="ARBA00023055"/>
    </source>
</evidence>
<keyword evidence="6 8" id="KW-0732">Signal</keyword>
<dbReference type="AlphaFoldDB" id="A0A517L240"/>
<keyword evidence="11" id="KW-1185">Reference proteome</keyword>
<feature type="domain" description="BTB" evidence="9">
    <location>
        <begin position="206"/>
        <end position="274"/>
    </location>
</feature>
<dbReference type="Proteomes" id="UP000316270">
    <property type="component" value="Chromosome 3"/>
</dbReference>
<dbReference type="CDD" id="cd00917">
    <property type="entry name" value="PG-PI_TP"/>
    <property type="match status" value="1"/>
</dbReference>
<organism evidence="10 11">
    <name type="scientific">Venturia effusa</name>
    <dbReference type="NCBI Taxonomy" id="50376"/>
    <lineage>
        <taxon>Eukaryota</taxon>
        <taxon>Fungi</taxon>
        <taxon>Dikarya</taxon>
        <taxon>Ascomycota</taxon>
        <taxon>Pezizomycotina</taxon>
        <taxon>Dothideomycetes</taxon>
        <taxon>Pleosporomycetidae</taxon>
        <taxon>Venturiales</taxon>
        <taxon>Venturiaceae</taxon>
        <taxon>Venturia</taxon>
    </lineage>
</organism>
<dbReference type="EMBL" id="CP042187">
    <property type="protein sequence ID" value="QDS69698.1"/>
    <property type="molecule type" value="Genomic_DNA"/>
</dbReference>